<accession>A0A0C1DB42</accession>
<proteinExistence type="inferred from homology"/>
<sequence length="165" mass="18518">MDIIKALLKELAAEFNTTKKFLALVPVDKFDWAPHEKSMKMKSLASHIAELPSWVSLALTTDGLDFAAAPYEEKHIETTDDLLKLLEESYAGGKAELEKANEGLLSEKWILRNGDQILADYTKYETIRHSLSQTAHHRAQLGVYFRLLNIPVPGSYGPSADDQNF</sequence>
<dbReference type="Proteomes" id="UP000031246">
    <property type="component" value="Unassembled WGS sequence"/>
</dbReference>
<feature type="binding site" evidence="3">
    <location>
        <position position="47"/>
    </location>
    <ligand>
        <name>a divalent metal cation</name>
        <dbReference type="ChEBI" id="CHEBI:60240"/>
    </ligand>
</feature>
<comment type="similarity">
    <text evidence="1">Belongs to the DinB family.</text>
</comment>
<organism evidence="4 5">
    <name type="scientific">Pedobacter kyungheensis</name>
    <dbReference type="NCBI Taxonomy" id="1069985"/>
    <lineage>
        <taxon>Bacteria</taxon>
        <taxon>Pseudomonadati</taxon>
        <taxon>Bacteroidota</taxon>
        <taxon>Sphingobacteriia</taxon>
        <taxon>Sphingobacteriales</taxon>
        <taxon>Sphingobacteriaceae</taxon>
        <taxon>Pedobacter</taxon>
    </lineage>
</organism>
<dbReference type="SUPFAM" id="SSF109854">
    <property type="entry name" value="DinB/YfiT-like putative metalloenzymes"/>
    <property type="match status" value="1"/>
</dbReference>
<dbReference type="GO" id="GO:0046872">
    <property type="term" value="F:metal ion binding"/>
    <property type="evidence" value="ECO:0007669"/>
    <property type="project" value="UniProtKB-KW"/>
</dbReference>
<dbReference type="Pfam" id="PF05163">
    <property type="entry name" value="DinB"/>
    <property type="match status" value="1"/>
</dbReference>
<dbReference type="InterPro" id="IPR007837">
    <property type="entry name" value="DinB"/>
</dbReference>
<name>A0A0C1DB42_9SPHI</name>
<dbReference type="OrthoDB" id="119432at2"/>
<dbReference type="RefSeq" id="WP_039481309.1">
    <property type="nucleotide sequence ID" value="NZ_JSYN01000033.1"/>
</dbReference>
<dbReference type="AlphaFoldDB" id="A0A0C1DB42"/>
<evidence type="ECO:0000313" key="5">
    <source>
        <dbReference type="Proteomes" id="UP000031246"/>
    </source>
</evidence>
<evidence type="ECO:0000256" key="1">
    <source>
        <dbReference type="ARBA" id="ARBA00008635"/>
    </source>
</evidence>
<evidence type="ECO:0000313" key="4">
    <source>
        <dbReference type="EMBL" id="KIA91205.1"/>
    </source>
</evidence>
<protein>
    <submittedName>
        <fullName evidence="4">Damage-inducible protein DinB</fullName>
    </submittedName>
</protein>
<dbReference type="Gene3D" id="1.20.120.450">
    <property type="entry name" value="dinb family like domain"/>
    <property type="match status" value="1"/>
</dbReference>
<keyword evidence="5" id="KW-1185">Reference proteome</keyword>
<evidence type="ECO:0000256" key="3">
    <source>
        <dbReference type="PIRSR" id="PIRSR607837-1"/>
    </source>
</evidence>
<evidence type="ECO:0000256" key="2">
    <source>
        <dbReference type="ARBA" id="ARBA00022723"/>
    </source>
</evidence>
<dbReference type="EMBL" id="JSYN01000033">
    <property type="protein sequence ID" value="KIA91205.1"/>
    <property type="molecule type" value="Genomic_DNA"/>
</dbReference>
<reference evidence="4 5" key="1">
    <citation type="submission" date="2014-10" db="EMBL/GenBank/DDBJ databases">
        <title>Pedobacter Kyungheensis.</title>
        <authorList>
            <person name="Anderson B.M."/>
            <person name="Newman J.D."/>
        </authorList>
    </citation>
    <scope>NUCLEOTIDE SEQUENCE [LARGE SCALE GENOMIC DNA]</scope>
    <source>
        <strain evidence="4 5">KACC 16221</strain>
    </source>
</reference>
<keyword evidence="2 3" id="KW-0479">Metal-binding</keyword>
<dbReference type="InterPro" id="IPR034660">
    <property type="entry name" value="DinB/YfiT-like"/>
</dbReference>
<comment type="caution">
    <text evidence="4">The sequence shown here is derived from an EMBL/GenBank/DDBJ whole genome shotgun (WGS) entry which is preliminary data.</text>
</comment>
<feature type="binding site" evidence="3">
    <location>
        <position position="137"/>
    </location>
    <ligand>
        <name>a divalent metal cation</name>
        <dbReference type="ChEBI" id="CHEBI:60240"/>
    </ligand>
</feature>
<gene>
    <name evidence="4" type="ORF">OC25_22935</name>
</gene>